<comment type="subcellular location">
    <subcellularLocation>
        <location evidence="1">Membrane</location>
        <topology evidence="1">Multi-pass membrane protein</topology>
    </subcellularLocation>
</comment>
<reference evidence="8" key="1">
    <citation type="submission" date="2025-08" db="UniProtKB">
        <authorList>
            <consortium name="RefSeq"/>
        </authorList>
    </citation>
    <scope>IDENTIFICATION</scope>
    <source>
        <tissue evidence="8">Testes</tissue>
    </source>
</reference>
<sequence>MRITRGNRAALLIYSILFFCLILYNEFFEYARMRRSWKLSPGELGMTLEHPDNVKILFVGDPQIQGIINEPPSLIGMLSRWDSDTYLRRTFQLAIHFFEPDIVVFLGDLVDEGSIATKQQYSSYQKRFFDNIFVIPKYLNVKMVLLAGDNDIGGEGSDKMTYELARRFEENFDSLSEVVPYKNVDVLKFNLVPWMRPTDLVDEEIFRKELDEDIEDLILKSDNKFRVLITHNSLGGVKESRRAELLYRLKPHFVFTAHSHRVSIQLV</sequence>
<accession>A0ABM0M9Y2</accession>
<protein>
    <submittedName>
        <fullName evidence="8">Uncharacterized protein C630.12-like</fullName>
    </submittedName>
</protein>
<evidence type="ECO:0000256" key="2">
    <source>
        <dbReference type="ARBA" id="ARBA00022692"/>
    </source>
</evidence>
<dbReference type="InterPro" id="IPR029052">
    <property type="entry name" value="Metallo-depent_PP-like"/>
</dbReference>
<evidence type="ECO:0000313" key="7">
    <source>
        <dbReference type="Proteomes" id="UP000694865"/>
    </source>
</evidence>
<dbReference type="PANTHER" id="PTHR13315">
    <property type="entry name" value="METALLO PHOSPHOESTERASE RELATED"/>
    <property type="match status" value="1"/>
</dbReference>
<feature type="domain" description="Calcineurin-like phosphoesterase" evidence="6">
    <location>
        <begin position="55"/>
        <end position="261"/>
    </location>
</feature>
<evidence type="ECO:0000256" key="3">
    <source>
        <dbReference type="ARBA" id="ARBA00022989"/>
    </source>
</evidence>
<keyword evidence="7" id="KW-1185">Reference proteome</keyword>
<feature type="transmembrane region" description="Helical" evidence="5">
    <location>
        <begin position="12"/>
        <end position="31"/>
    </location>
</feature>
<evidence type="ECO:0000256" key="4">
    <source>
        <dbReference type="ARBA" id="ARBA00023136"/>
    </source>
</evidence>
<dbReference type="RefSeq" id="XP_006816823.1">
    <property type="nucleotide sequence ID" value="XM_006816760.1"/>
</dbReference>
<dbReference type="Proteomes" id="UP000694865">
    <property type="component" value="Unplaced"/>
</dbReference>
<keyword evidence="2 5" id="KW-0812">Transmembrane</keyword>
<evidence type="ECO:0000313" key="8">
    <source>
        <dbReference type="RefSeq" id="XP_006816823.1"/>
    </source>
</evidence>
<gene>
    <name evidence="8" type="primary">LOC102807934</name>
</gene>
<dbReference type="InterPro" id="IPR033308">
    <property type="entry name" value="PGAP5/Cdc1/Ted1"/>
</dbReference>
<dbReference type="Gene3D" id="3.60.21.10">
    <property type="match status" value="1"/>
</dbReference>
<name>A0ABM0M9Y2_SACKO</name>
<keyword evidence="4 5" id="KW-0472">Membrane</keyword>
<keyword evidence="3 5" id="KW-1133">Transmembrane helix</keyword>
<evidence type="ECO:0000256" key="5">
    <source>
        <dbReference type="SAM" id="Phobius"/>
    </source>
</evidence>
<dbReference type="InterPro" id="IPR004843">
    <property type="entry name" value="Calcineurin-like_PHP"/>
</dbReference>
<dbReference type="Pfam" id="PF00149">
    <property type="entry name" value="Metallophos"/>
    <property type="match status" value="1"/>
</dbReference>
<organism evidence="7 8">
    <name type="scientific">Saccoglossus kowalevskii</name>
    <name type="common">Acorn worm</name>
    <dbReference type="NCBI Taxonomy" id="10224"/>
    <lineage>
        <taxon>Eukaryota</taxon>
        <taxon>Metazoa</taxon>
        <taxon>Hemichordata</taxon>
        <taxon>Enteropneusta</taxon>
        <taxon>Harrimaniidae</taxon>
        <taxon>Saccoglossus</taxon>
    </lineage>
</organism>
<evidence type="ECO:0000256" key="1">
    <source>
        <dbReference type="ARBA" id="ARBA00004141"/>
    </source>
</evidence>
<dbReference type="PANTHER" id="PTHR13315:SF4">
    <property type="entry name" value="METALLOPHOSPHOESTERASE, ISOFORM E"/>
    <property type="match status" value="1"/>
</dbReference>
<dbReference type="GeneID" id="102807934"/>
<dbReference type="SUPFAM" id="SSF56300">
    <property type="entry name" value="Metallo-dependent phosphatases"/>
    <property type="match status" value="1"/>
</dbReference>
<proteinExistence type="predicted"/>
<evidence type="ECO:0000259" key="6">
    <source>
        <dbReference type="Pfam" id="PF00149"/>
    </source>
</evidence>